<protein>
    <submittedName>
        <fullName evidence="2">Fibronectin type III domain protein</fullName>
    </submittedName>
</protein>
<evidence type="ECO:0000313" key="2">
    <source>
        <dbReference type="EMBL" id="AZE29781.1"/>
    </source>
</evidence>
<organism evidence="2 3">
    <name type="scientific">Pseudomonas chlororaphis subsp. aureofaciens</name>
    <dbReference type="NCBI Taxonomy" id="587851"/>
    <lineage>
        <taxon>Bacteria</taxon>
        <taxon>Pseudomonadati</taxon>
        <taxon>Pseudomonadota</taxon>
        <taxon>Gammaproteobacteria</taxon>
        <taxon>Pseudomonadales</taxon>
        <taxon>Pseudomonadaceae</taxon>
        <taxon>Pseudomonas</taxon>
    </lineage>
</organism>
<accession>A0AAD1E6G8</accession>
<evidence type="ECO:0000313" key="3">
    <source>
        <dbReference type="Proteomes" id="UP000280455"/>
    </source>
</evidence>
<dbReference type="EMBL" id="CP027750">
    <property type="protein sequence ID" value="AZE29781.1"/>
    <property type="molecule type" value="Genomic_DNA"/>
</dbReference>
<evidence type="ECO:0000256" key="1">
    <source>
        <dbReference type="SAM" id="MobiDB-lite"/>
    </source>
</evidence>
<feature type="region of interest" description="Disordered" evidence="1">
    <location>
        <begin position="93"/>
        <end position="116"/>
    </location>
</feature>
<proteinExistence type="predicted"/>
<name>A0AAD1E6G8_9PSED</name>
<dbReference type="AlphaFoldDB" id="A0AAD1E6G8"/>
<dbReference type="Proteomes" id="UP000280455">
    <property type="component" value="Chromosome"/>
</dbReference>
<sequence>MLACRRCVYPDRSRIQVLRLLRNRSQPRELGSGYIATANPVAAAEGCDRRRSRRKSCRRVSPDRSRIQVLRLLRNRSQPRRLGSGYTATTNPVAAAEGCDRRRSRRKSCQRVSPGRSRIQVLRLLRNRSQPRRLGSGYTATANPVAAAEGCDRRRSRRKSCRCVSPARSRTQALRLLRNRSQPRRLGSGYTATAPPVAAAEGCDRRRSRRKSCRCVSPARSRTQALRLLRNRSQPRRLGSGYIATANPVAAAEGCDRRRSRRKSCQRVSPGKSRAQVLRLLRNRSQPRRLGSGYTATANPVAAAEGCDRRRSRRKSCRCVSPARSRTQALRLLRNRSQPRRLGSGYSGFDLNFVQVHP</sequence>
<gene>
    <name evidence="2" type="ORF">C4K07_2996</name>
</gene>
<reference evidence="2 3" key="1">
    <citation type="submission" date="2018-03" db="EMBL/GenBank/DDBJ databases">
        <title>Diversity of phytobeneficial traits revealed by whole-genome analysis of worldwide-isolated phenazine-producing Pseudomonas spp.</title>
        <authorList>
            <person name="Biessy A."/>
            <person name="Novinscak A."/>
            <person name="Blom J."/>
            <person name="Leger G."/>
            <person name="Thomashow L.S."/>
            <person name="Cazorla F.M."/>
            <person name="Josic D."/>
            <person name="Filion M."/>
        </authorList>
    </citation>
    <scope>NUCLEOTIDE SEQUENCE [LARGE SCALE GENOMIC DNA]</scope>
    <source>
        <strain evidence="2 3">ChPhzS24</strain>
    </source>
</reference>